<evidence type="ECO:0000259" key="6">
    <source>
        <dbReference type="Pfam" id="PF01266"/>
    </source>
</evidence>
<keyword evidence="3" id="KW-0274">FAD</keyword>
<evidence type="ECO:0000256" key="2">
    <source>
        <dbReference type="ARBA" id="ARBA00022630"/>
    </source>
</evidence>
<keyword evidence="4 7" id="KW-0560">Oxidoreductase</keyword>
<dbReference type="GO" id="GO:0005737">
    <property type="term" value="C:cytoplasm"/>
    <property type="evidence" value="ECO:0007669"/>
    <property type="project" value="TreeGrafter"/>
</dbReference>
<evidence type="ECO:0000256" key="3">
    <source>
        <dbReference type="ARBA" id="ARBA00022827"/>
    </source>
</evidence>
<protein>
    <submittedName>
        <fullName evidence="7">L-2-hydroxyglutarate oxidase</fullName>
        <ecNumber evidence="7">1.1.3.-</ecNumber>
    </submittedName>
</protein>
<feature type="domain" description="FAD dependent oxidoreductase" evidence="6">
    <location>
        <begin position="10"/>
        <end position="397"/>
    </location>
</feature>
<dbReference type="EC" id="1.1.3.-" evidence="7"/>
<comment type="caution">
    <text evidence="7">The sequence shown here is derived from an EMBL/GenBank/DDBJ whole genome shotgun (WGS) entry which is preliminary data.</text>
</comment>
<keyword evidence="8" id="KW-1185">Reference proteome</keyword>
<evidence type="ECO:0000256" key="5">
    <source>
        <dbReference type="ARBA" id="ARBA00037941"/>
    </source>
</evidence>
<keyword evidence="2" id="KW-0285">Flavoprotein</keyword>
<dbReference type="InterPro" id="IPR006076">
    <property type="entry name" value="FAD-dep_OxRdtase"/>
</dbReference>
<dbReference type="InterPro" id="IPR036188">
    <property type="entry name" value="FAD/NAD-bd_sf"/>
</dbReference>
<evidence type="ECO:0000256" key="4">
    <source>
        <dbReference type="ARBA" id="ARBA00023002"/>
    </source>
</evidence>
<reference evidence="7" key="1">
    <citation type="submission" date="2019-05" db="EMBL/GenBank/DDBJ databases">
        <title>Whole genome sequencing of Pseudanabaena catenata USMAC16.</title>
        <authorList>
            <person name="Khan Z."/>
            <person name="Omar W.M."/>
            <person name="Convey P."/>
            <person name="Merican F."/>
            <person name="Najimudin N."/>
        </authorList>
    </citation>
    <scope>NUCLEOTIDE SEQUENCE</scope>
    <source>
        <strain evidence="7">USMAC16</strain>
    </source>
</reference>
<dbReference type="Gene3D" id="3.50.50.60">
    <property type="entry name" value="FAD/NAD(P)-binding domain"/>
    <property type="match status" value="1"/>
</dbReference>
<comment type="cofactor">
    <cofactor evidence="1">
        <name>FAD</name>
        <dbReference type="ChEBI" id="CHEBI:57692"/>
    </cofactor>
</comment>
<dbReference type="PANTHER" id="PTHR43104:SF2">
    <property type="entry name" value="L-2-HYDROXYGLUTARATE DEHYDROGENASE, MITOCHONDRIAL"/>
    <property type="match status" value="1"/>
</dbReference>
<dbReference type="RefSeq" id="WP_009626805.1">
    <property type="nucleotide sequence ID" value="NZ_VBTY01000060.1"/>
</dbReference>
<organism evidence="7 8">
    <name type="scientific">Pseudanabaena catenata USMAC16</name>
    <dbReference type="NCBI Taxonomy" id="1855837"/>
    <lineage>
        <taxon>Bacteria</taxon>
        <taxon>Bacillati</taxon>
        <taxon>Cyanobacteriota</taxon>
        <taxon>Cyanophyceae</taxon>
        <taxon>Pseudanabaenales</taxon>
        <taxon>Pseudanabaenaceae</taxon>
        <taxon>Pseudanabaena</taxon>
    </lineage>
</organism>
<dbReference type="AlphaFoldDB" id="A0A9X4M729"/>
<sequence>MIKSQSQKEIVVIGGGIVGLATAYKLCQSQHYNKVTVLEKEDLLGSHQTGNNSGVLHAGLYYKPGSSKAKLAVRGIQQMIEFCEDNEIPHEICGKLVIACDDQELARLHNLFERGQQNGLLGLKQLNQEQLREIEPHAAGIAAIHVPQEGIVDYRRVVDTIALKLQNNGGNVVTSAKVTKLRQLNNKWIISTLNGEFEADIIINCAGLYCDRISELAGEKRETRIIPFRGEYYKIKADRQFLVKNLIYPVPDPQFPFLGVHFTRLIHGGIEAGPNAVLALAREGYRKSQINLGELYDIFSYDGFWRFLQKHWSMSLEELFRSFSKKLFCQSLQKLVPEIQEGDLEVGGAGVRAQAIFSNGDLVQDFNLVYGNNALHVLNAPSPAATASLAIGEEIAAYVTKYF</sequence>
<accession>A0A9X4M729</accession>
<evidence type="ECO:0000313" key="8">
    <source>
        <dbReference type="Proteomes" id="UP001152872"/>
    </source>
</evidence>
<evidence type="ECO:0000256" key="1">
    <source>
        <dbReference type="ARBA" id="ARBA00001974"/>
    </source>
</evidence>
<proteinExistence type="inferred from homology"/>
<dbReference type="EMBL" id="VBTY01000060">
    <property type="protein sequence ID" value="MDG3494717.1"/>
    <property type="molecule type" value="Genomic_DNA"/>
</dbReference>
<evidence type="ECO:0000313" key="7">
    <source>
        <dbReference type="EMBL" id="MDG3494717.1"/>
    </source>
</evidence>
<gene>
    <name evidence="7" type="primary">lhgO</name>
    <name evidence="7" type="ORF">FEV09_09100</name>
</gene>
<dbReference type="Gene3D" id="3.30.9.10">
    <property type="entry name" value="D-Amino Acid Oxidase, subunit A, domain 2"/>
    <property type="match status" value="1"/>
</dbReference>
<dbReference type="PANTHER" id="PTHR43104">
    <property type="entry name" value="L-2-HYDROXYGLUTARATE DEHYDROGENASE, MITOCHONDRIAL"/>
    <property type="match status" value="1"/>
</dbReference>
<dbReference type="GO" id="GO:0047545">
    <property type="term" value="F:(S)-2-hydroxyglutarate dehydrogenase activity"/>
    <property type="evidence" value="ECO:0007669"/>
    <property type="project" value="TreeGrafter"/>
</dbReference>
<dbReference type="NCBIfam" id="NF008726">
    <property type="entry name" value="PRK11728.1"/>
    <property type="match status" value="1"/>
</dbReference>
<name>A0A9X4M729_9CYAN</name>
<dbReference type="Proteomes" id="UP001152872">
    <property type="component" value="Unassembled WGS sequence"/>
</dbReference>
<comment type="similarity">
    <text evidence="5">Belongs to the L2HGDH family.</text>
</comment>
<dbReference type="SUPFAM" id="SSF51905">
    <property type="entry name" value="FAD/NAD(P)-binding domain"/>
    <property type="match status" value="1"/>
</dbReference>
<dbReference type="Pfam" id="PF01266">
    <property type="entry name" value="DAO"/>
    <property type="match status" value="1"/>
</dbReference>